<feature type="non-terminal residue" evidence="1">
    <location>
        <position position="1"/>
    </location>
</feature>
<name>A0AAE2CA64_9LAMI</name>
<dbReference type="Proteomes" id="UP001293254">
    <property type="component" value="Unassembled WGS sequence"/>
</dbReference>
<sequence length="145" mass="16624">EESSSSSSSEELATFRNVIAANNKAELYTRITFLENKNYYGLPPQTRPSVYAAIVREHFDQAIHVGHYRQLYDQELFELQVLEVKGVLQDKLHDLLLGESNLSRILQLSPTITSESRRFSFIEDYGICKCASPFVSAGYHVWDFK</sequence>
<comment type="caution">
    <text evidence="1">The sequence shown here is derived from an EMBL/GenBank/DDBJ whole genome shotgun (WGS) entry which is preliminary data.</text>
</comment>
<protein>
    <submittedName>
        <fullName evidence="1">Uncharacterized protein</fullName>
    </submittedName>
</protein>
<dbReference type="EMBL" id="JACGWO010000011">
    <property type="protein sequence ID" value="KAK4414693.1"/>
    <property type="molecule type" value="Genomic_DNA"/>
</dbReference>
<proteinExistence type="predicted"/>
<evidence type="ECO:0000313" key="2">
    <source>
        <dbReference type="Proteomes" id="UP001293254"/>
    </source>
</evidence>
<reference evidence="1" key="2">
    <citation type="journal article" date="2024" name="Plant">
        <title>Genomic evolution and insights into agronomic trait innovations of Sesamum species.</title>
        <authorList>
            <person name="Miao H."/>
            <person name="Wang L."/>
            <person name="Qu L."/>
            <person name="Liu H."/>
            <person name="Sun Y."/>
            <person name="Le M."/>
            <person name="Wang Q."/>
            <person name="Wei S."/>
            <person name="Zheng Y."/>
            <person name="Lin W."/>
            <person name="Duan Y."/>
            <person name="Cao H."/>
            <person name="Xiong S."/>
            <person name="Wang X."/>
            <person name="Wei L."/>
            <person name="Li C."/>
            <person name="Ma Q."/>
            <person name="Ju M."/>
            <person name="Zhao R."/>
            <person name="Li G."/>
            <person name="Mu C."/>
            <person name="Tian Q."/>
            <person name="Mei H."/>
            <person name="Zhang T."/>
            <person name="Gao T."/>
            <person name="Zhang H."/>
        </authorList>
    </citation>
    <scope>NUCLEOTIDE SEQUENCE</scope>
    <source>
        <strain evidence="1">3651</strain>
    </source>
</reference>
<evidence type="ECO:0000313" key="1">
    <source>
        <dbReference type="EMBL" id="KAK4414693.1"/>
    </source>
</evidence>
<accession>A0AAE2CA64</accession>
<reference evidence="1" key="1">
    <citation type="submission" date="2020-06" db="EMBL/GenBank/DDBJ databases">
        <authorList>
            <person name="Li T."/>
            <person name="Hu X."/>
            <person name="Zhang T."/>
            <person name="Song X."/>
            <person name="Zhang H."/>
            <person name="Dai N."/>
            <person name="Sheng W."/>
            <person name="Hou X."/>
            <person name="Wei L."/>
        </authorList>
    </citation>
    <scope>NUCLEOTIDE SEQUENCE</scope>
    <source>
        <strain evidence="1">3651</strain>
        <tissue evidence="1">Leaf</tissue>
    </source>
</reference>
<keyword evidence="2" id="KW-1185">Reference proteome</keyword>
<dbReference type="AlphaFoldDB" id="A0AAE2CA64"/>
<gene>
    <name evidence="1" type="ORF">Salat_2576200</name>
</gene>
<organism evidence="1 2">
    <name type="scientific">Sesamum alatum</name>
    <dbReference type="NCBI Taxonomy" id="300844"/>
    <lineage>
        <taxon>Eukaryota</taxon>
        <taxon>Viridiplantae</taxon>
        <taxon>Streptophyta</taxon>
        <taxon>Embryophyta</taxon>
        <taxon>Tracheophyta</taxon>
        <taxon>Spermatophyta</taxon>
        <taxon>Magnoliopsida</taxon>
        <taxon>eudicotyledons</taxon>
        <taxon>Gunneridae</taxon>
        <taxon>Pentapetalae</taxon>
        <taxon>asterids</taxon>
        <taxon>lamiids</taxon>
        <taxon>Lamiales</taxon>
        <taxon>Pedaliaceae</taxon>
        <taxon>Sesamum</taxon>
    </lineage>
</organism>